<evidence type="ECO:0000313" key="2">
    <source>
        <dbReference type="Proteomes" id="UP000195991"/>
    </source>
</evidence>
<proteinExistence type="predicted"/>
<accession>A0A1C4FGH2</accession>
<organism evidence="1 2">
    <name type="scientific">Bacillus thuringiensis</name>
    <dbReference type="NCBI Taxonomy" id="1428"/>
    <lineage>
        <taxon>Bacteria</taxon>
        <taxon>Bacillati</taxon>
        <taxon>Bacillota</taxon>
        <taxon>Bacilli</taxon>
        <taxon>Bacillales</taxon>
        <taxon>Bacillaceae</taxon>
        <taxon>Bacillus</taxon>
        <taxon>Bacillus cereus group</taxon>
    </lineage>
</organism>
<dbReference type="Proteomes" id="UP000195991">
    <property type="component" value="Unassembled WGS sequence"/>
</dbReference>
<evidence type="ECO:0008006" key="3">
    <source>
        <dbReference type="Google" id="ProtNLM"/>
    </source>
</evidence>
<dbReference type="RefSeq" id="WP_088008969.1">
    <property type="nucleotide sequence ID" value="NZ_FMBI01000037.1"/>
</dbReference>
<dbReference type="EMBL" id="FMBI01000037">
    <property type="protein sequence ID" value="SCC54964.1"/>
    <property type="molecule type" value="Genomic_DNA"/>
</dbReference>
<name>A0A1C4FGH2_BACTU</name>
<reference evidence="1 2" key="1">
    <citation type="submission" date="2016-08" db="EMBL/GenBank/DDBJ databases">
        <authorList>
            <person name="Seilhamer J.J."/>
        </authorList>
    </citation>
    <scope>NUCLEOTIDE SEQUENCE [LARGE SCALE GENOMIC DNA]</scope>
    <source>
        <strain evidence="1 2">IEBC_T61001</strain>
    </source>
</reference>
<evidence type="ECO:0000313" key="1">
    <source>
        <dbReference type="EMBL" id="SCC54964.1"/>
    </source>
</evidence>
<dbReference type="AlphaFoldDB" id="A0A1C4FGH2"/>
<protein>
    <recommendedName>
        <fullName evidence="3">Phage protein</fullName>
    </recommendedName>
</protein>
<sequence length="71" mass="8804">MVRHYLIDTLVNWRDSLRKSEMQRAYNYLRSMYGMSKAEARKMVEVLKLEDSGYFQYEWRHPELRELLGEW</sequence>
<gene>
    <name evidence="1" type="ORF">BTT61001_04305</name>
</gene>